<reference evidence="2 3" key="1">
    <citation type="journal article" date="2011" name="Proc. Natl. Acad. Sci. U.S.A.">
        <title>Genetic diversity and population structure of the endangered marsupial Sarcophilus harrisii (Tasmanian devil).</title>
        <authorList>
            <person name="Miller W."/>
            <person name="Hayes V.M."/>
            <person name="Ratan A."/>
            <person name="Petersen D.C."/>
            <person name="Wittekindt N.E."/>
            <person name="Miller J."/>
            <person name="Walenz B."/>
            <person name="Knight J."/>
            <person name="Qi J."/>
            <person name="Zhao F."/>
            <person name="Wang Q."/>
            <person name="Bedoya-Reina O.C."/>
            <person name="Katiyar N."/>
            <person name="Tomsho L.P."/>
            <person name="Kasson L.M."/>
            <person name="Hardie R.A."/>
            <person name="Woodbridge P."/>
            <person name="Tindall E.A."/>
            <person name="Bertelsen M.F."/>
            <person name="Dixon D."/>
            <person name="Pyecroft S."/>
            <person name="Helgen K.M."/>
            <person name="Lesk A.M."/>
            <person name="Pringle T.H."/>
            <person name="Patterson N."/>
            <person name="Zhang Y."/>
            <person name="Kreiss A."/>
            <person name="Woods G.M."/>
            <person name="Jones M.E."/>
            <person name="Schuster S.C."/>
        </authorList>
    </citation>
    <scope>NUCLEOTIDE SEQUENCE [LARGE SCALE GENOMIC DNA]</scope>
</reference>
<gene>
    <name evidence="2" type="primary">LOC100918392</name>
</gene>
<accession>A0A7N4PFI5</accession>
<dbReference type="AlphaFoldDB" id="A0A7N4PFI5"/>
<organism evidence="2 3">
    <name type="scientific">Sarcophilus harrisii</name>
    <name type="common">Tasmanian devil</name>
    <name type="synonym">Sarcophilus laniarius</name>
    <dbReference type="NCBI Taxonomy" id="9305"/>
    <lineage>
        <taxon>Eukaryota</taxon>
        <taxon>Metazoa</taxon>
        <taxon>Chordata</taxon>
        <taxon>Craniata</taxon>
        <taxon>Vertebrata</taxon>
        <taxon>Euteleostomi</taxon>
        <taxon>Mammalia</taxon>
        <taxon>Metatheria</taxon>
        <taxon>Dasyuromorphia</taxon>
        <taxon>Dasyuridae</taxon>
        <taxon>Sarcophilus</taxon>
    </lineage>
</organism>
<reference evidence="2" key="2">
    <citation type="submission" date="2025-08" db="UniProtKB">
        <authorList>
            <consortium name="Ensembl"/>
        </authorList>
    </citation>
    <scope>IDENTIFICATION</scope>
</reference>
<proteinExistence type="predicted"/>
<dbReference type="Proteomes" id="UP000007648">
    <property type="component" value="Unassembled WGS sequence"/>
</dbReference>
<protein>
    <recommendedName>
        <fullName evidence="1">Germinal-centre associated nuclear protein MCM3AP domain-containing protein</fullName>
    </recommendedName>
</protein>
<dbReference type="InterPro" id="IPR031907">
    <property type="entry name" value="MCM3AP_GANP"/>
</dbReference>
<dbReference type="GeneTree" id="ENSGT00940000156322"/>
<evidence type="ECO:0000313" key="2">
    <source>
        <dbReference type="Ensembl" id="ENSSHAP00000036620.1"/>
    </source>
</evidence>
<dbReference type="Pfam" id="PF16769">
    <property type="entry name" value="MCM3AP_GANP"/>
    <property type="match status" value="1"/>
</dbReference>
<keyword evidence="3" id="KW-1185">Reference proteome</keyword>
<evidence type="ECO:0000259" key="1">
    <source>
        <dbReference type="Pfam" id="PF16769"/>
    </source>
</evidence>
<reference evidence="2" key="3">
    <citation type="submission" date="2025-09" db="UniProtKB">
        <authorList>
            <consortium name="Ensembl"/>
        </authorList>
    </citation>
    <scope>IDENTIFICATION</scope>
</reference>
<dbReference type="Ensembl" id="ENSSHAT00000041919.1">
    <property type="protein sequence ID" value="ENSSHAP00000036620.1"/>
    <property type="gene ID" value="ENSSHAG00000030800.1"/>
</dbReference>
<evidence type="ECO:0000313" key="3">
    <source>
        <dbReference type="Proteomes" id="UP000007648"/>
    </source>
</evidence>
<feature type="domain" description="Germinal-centre associated nuclear protein MCM3AP" evidence="1">
    <location>
        <begin position="56"/>
        <end position="346"/>
    </location>
</feature>
<name>A0A7N4PFI5_SARHA</name>
<sequence length="349" mass="40263">MERQHGLSYGTNRESRSQGTWSVGLTWERCPLWALGTSLSQDSSCSLELQVMDQLESLRLRDLITSHLISYFTILRIPCYIQDLEGSNQVQEAVRWLVCYSSPAAELCCETFTHFMEKGINCEFGERLSRDQKDRQLAGLPSQEPEIILELYNSVIEFLAGVVSAKQLCSPSGLAPEFFRLNNQKCLQPQGSMPEYLEWLRSITLSLQLPPVVLPQKTSWQCTCSSILKYVHHLFGSHPSYPLLHCQVEHLLSQAYCHWWTRDFGEQQEPSGMEVPWDVIICLCIQQLLQTWSPPRQPGTPEAGEQQGREIQVCYFKDSLREYCLPDSWENTRLKTRREMLQHEKEQAL</sequence>